<feature type="domain" description="C2H2-type" evidence="10">
    <location>
        <begin position="233"/>
        <end position="262"/>
    </location>
</feature>
<organism evidence="11">
    <name type="scientific">Medioppia subpectinata</name>
    <dbReference type="NCBI Taxonomy" id="1979941"/>
    <lineage>
        <taxon>Eukaryota</taxon>
        <taxon>Metazoa</taxon>
        <taxon>Ecdysozoa</taxon>
        <taxon>Arthropoda</taxon>
        <taxon>Chelicerata</taxon>
        <taxon>Arachnida</taxon>
        <taxon>Acari</taxon>
        <taxon>Acariformes</taxon>
        <taxon>Sarcoptiformes</taxon>
        <taxon>Oribatida</taxon>
        <taxon>Brachypylina</taxon>
        <taxon>Oppioidea</taxon>
        <taxon>Oppiidae</taxon>
        <taxon>Medioppia</taxon>
    </lineage>
</organism>
<dbReference type="PROSITE" id="PS00028">
    <property type="entry name" value="ZINC_FINGER_C2H2_1"/>
    <property type="match status" value="13"/>
</dbReference>
<sequence length="794" mass="92706">MDDNDEDTDEDMFETSLFRCGVSDCQTIFGSKEGLFRHLDLHMTDPTIECGTDGCIDMFCTESQRNRHQMEIHSNRDDNSDGVNEDMCDNSCDSNGLALGSDGSEDSKDYCVEPMKDKAFHSVQEMVNEDIHSKRQHICDNENCGQEFRSRLLLNRHLLSVHNISSAPTERFGDDMSDHLVIEILRHNKSERDKYFDFNTKAFICPINECHKSYGTDRIFYYHLTRAHASRQYVCTHEGCGKAYKAKQHLKEHLLTHNTIESFRCPHNGCDYKAVCNKRLRNHLRRVNHSKGLSKRLKRAPPKTTREWFTCDIIDCRQTFISPDDLKSHTLSHRIQSSGEEVAIDKEMASNEAMADILRQNRSQRQNYFDLTVNAFICPINDCHKSYDTDEAFADHLWSVHCERPHICGHEGCGKAFKTINALTKHLETHKTKSIECKYNGCQYKCISDHYLKLHMKSHTKTADNKPIYRYACDVTDCHKSYVTYSGLFLHRRSHMAEPAFKCGVDGCTDVFRTGGQRHRHRMAVHNRPNYPSRRVRRCDWPGCDFVGRHMHKHKHRGKHTGRPHACDWPDCDKRYVTARGLSYHTVSHNINSDNQYTCYWPGCEYTSTNSRNVGRHVDQVHTKIAWYYRRTPRKPTDRQFVCDDCGKRFKSTQGFVGHKKLHQTERFQECGVDGCADRFKTNGQLRKHRVTVHHWSPKPRINRRIRCDLPQCDWFGFNLPQHKRVVHNVVPDKRWFVCDWPECGKRYAAKPALTDHINVHKNLKPYACDWPACQYRAAHKPNVRLHKKYVHKI</sequence>
<keyword evidence="7" id="KW-0804">Transcription</keyword>
<protein>
    <recommendedName>
        <fullName evidence="10">C2H2-type domain-containing protein</fullName>
    </recommendedName>
</protein>
<accession>A0A7R9PYC3</accession>
<evidence type="ECO:0000313" key="12">
    <source>
        <dbReference type="Proteomes" id="UP000759131"/>
    </source>
</evidence>
<feature type="domain" description="C2H2-type" evidence="10">
    <location>
        <begin position="137"/>
        <end position="167"/>
    </location>
</feature>
<dbReference type="InterPro" id="IPR036236">
    <property type="entry name" value="Znf_C2H2_sf"/>
</dbReference>
<evidence type="ECO:0000256" key="8">
    <source>
        <dbReference type="ARBA" id="ARBA00023242"/>
    </source>
</evidence>
<proteinExistence type="predicted"/>
<evidence type="ECO:0000256" key="7">
    <source>
        <dbReference type="ARBA" id="ARBA00023163"/>
    </source>
</evidence>
<dbReference type="SUPFAM" id="SSF57667">
    <property type="entry name" value="beta-beta-alpha zinc fingers"/>
    <property type="match status" value="5"/>
</dbReference>
<dbReference type="OrthoDB" id="8922241at2759"/>
<name>A0A7R9PYC3_9ACAR</name>
<dbReference type="Gene3D" id="3.30.160.60">
    <property type="entry name" value="Classic Zinc Finger"/>
    <property type="match status" value="6"/>
</dbReference>
<dbReference type="PROSITE" id="PS50157">
    <property type="entry name" value="ZINC_FINGER_C2H2_2"/>
    <property type="match status" value="9"/>
</dbReference>
<dbReference type="AlphaFoldDB" id="A0A7R9PYC3"/>
<feature type="domain" description="C2H2-type" evidence="10">
    <location>
        <begin position="18"/>
        <end position="47"/>
    </location>
</feature>
<feature type="domain" description="C2H2-type" evidence="10">
    <location>
        <begin position="309"/>
        <end position="338"/>
    </location>
</feature>
<evidence type="ECO:0000259" key="10">
    <source>
        <dbReference type="PROSITE" id="PS50157"/>
    </source>
</evidence>
<evidence type="ECO:0000256" key="1">
    <source>
        <dbReference type="ARBA" id="ARBA00004123"/>
    </source>
</evidence>
<dbReference type="EMBL" id="CAJPIZ010002363">
    <property type="protein sequence ID" value="CAG2104921.1"/>
    <property type="molecule type" value="Genomic_DNA"/>
</dbReference>
<dbReference type="SMART" id="SM00355">
    <property type="entry name" value="ZnF_C2H2"/>
    <property type="match status" value="20"/>
</dbReference>
<gene>
    <name evidence="11" type="ORF">OSB1V03_LOCUS4935</name>
</gene>
<dbReference type="EMBL" id="OC856938">
    <property type="protein sequence ID" value="CAD7624491.1"/>
    <property type="molecule type" value="Genomic_DNA"/>
</dbReference>
<evidence type="ECO:0000256" key="5">
    <source>
        <dbReference type="ARBA" id="ARBA00022833"/>
    </source>
</evidence>
<dbReference type="InterPro" id="IPR013087">
    <property type="entry name" value="Znf_C2H2_type"/>
</dbReference>
<dbReference type="Pfam" id="PF00096">
    <property type="entry name" value="zf-C2H2"/>
    <property type="match status" value="4"/>
</dbReference>
<evidence type="ECO:0000256" key="2">
    <source>
        <dbReference type="ARBA" id="ARBA00022723"/>
    </source>
</evidence>
<evidence type="ECO:0000256" key="9">
    <source>
        <dbReference type="PROSITE-ProRule" id="PRU00042"/>
    </source>
</evidence>
<keyword evidence="5" id="KW-0862">Zinc</keyword>
<feature type="domain" description="C2H2-type" evidence="10">
    <location>
        <begin position="737"/>
        <end position="766"/>
    </location>
</feature>
<keyword evidence="8" id="KW-0539">Nucleus</keyword>
<dbReference type="GO" id="GO:0005634">
    <property type="term" value="C:nucleus"/>
    <property type="evidence" value="ECO:0007669"/>
    <property type="project" value="UniProtKB-SubCell"/>
</dbReference>
<keyword evidence="6" id="KW-0805">Transcription regulation</keyword>
<keyword evidence="12" id="KW-1185">Reference proteome</keyword>
<comment type="subcellular location">
    <subcellularLocation>
        <location evidence="1">Nucleus</location>
    </subcellularLocation>
</comment>
<dbReference type="Proteomes" id="UP000759131">
    <property type="component" value="Unassembled WGS sequence"/>
</dbReference>
<reference evidence="11" key="1">
    <citation type="submission" date="2020-11" db="EMBL/GenBank/DDBJ databases">
        <authorList>
            <person name="Tran Van P."/>
        </authorList>
    </citation>
    <scope>NUCLEOTIDE SEQUENCE</scope>
</reference>
<dbReference type="GO" id="GO:0008270">
    <property type="term" value="F:zinc ion binding"/>
    <property type="evidence" value="ECO:0007669"/>
    <property type="project" value="UniProtKB-KW"/>
</dbReference>
<evidence type="ECO:0000256" key="3">
    <source>
        <dbReference type="ARBA" id="ARBA00022737"/>
    </source>
</evidence>
<evidence type="ECO:0000256" key="6">
    <source>
        <dbReference type="ARBA" id="ARBA00023015"/>
    </source>
</evidence>
<feature type="domain" description="C2H2-type" evidence="10">
    <location>
        <begin position="669"/>
        <end position="700"/>
    </location>
</feature>
<feature type="domain" description="C2H2-type" evidence="10">
    <location>
        <begin position="641"/>
        <end position="668"/>
    </location>
</feature>
<keyword evidence="2" id="KW-0479">Metal-binding</keyword>
<dbReference type="FunFam" id="3.30.160.60:FF:000125">
    <property type="entry name" value="Putative zinc finger protein 143"/>
    <property type="match status" value="1"/>
</dbReference>
<dbReference type="PANTHER" id="PTHR46179">
    <property type="entry name" value="ZINC FINGER PROTEIN"/>
    <property type="match status" value="1"/>
</dbReference>
<feature type="domain" description="C2H2-type" evidence="10">
    <location>
        <begin position="471"/>
        <end position="500"/>
    </location>
</feature>
<evidence type="ECO:0000313" key="11">
    <source>
        <dbReference type="EMBL" id="CAD7624491.1"/>
    </source>
</evidence>
<dbReference type="InterPro" id="IPR051061">
    <property type="entry name" value="Zinc_finger_trans_reg"/>
</dbReference>
<keyword evidence="3" id="KW-0677">Repeat</keyword>
<evidence type="ECO:0000256" key="4">
    <source>
        <dbReference type="ARBA" id="ARBA00022771"/>
    </source>
</evidence>
<keyword evidence="4 9" id="KW-0863">Zinc-finger</keyword>
<feature type="domain" description="C2H2-type" evidence="10">
    <location>
        <begin position="406"/>
        <end position="435"/>
    </location>
</feature>
<dbReference type="GO" id="GO:0006357">
    <property type="term" value="P:regulation of transcription by RNA polymerase II"/>
    <property type="evidence" value="ECO:0007669"/>
    <property type="project" value="TreeGrafter"/>
</dbReference>
<dbReference type="PANTHER" id="PTHR46179:SF13">
    <property type="entry name" value="C2H2-TYPE DOMAIN-CONTAINING PROTEIN"/>
    <property type="match status" value="1"/>
</dbReference>